<protein>
    <submittedName>
        <fullName evidence="1">Os03g0173500 protein</fullName>
    </submittedName>
</protein>
<proteinExistence type="predicted"/>
<dbReference type="AlphaFoldDB" id="A0A0P0VTY0"/>
<reference evidence="2" key="1">
    <citation type="journal article" date="2005" name="Nature">
        <title>The map-based sequence of the rice genome.</title>
        <authorList>
            <consortium name="International rice genome sequencing project (IRGSP)"/>
            <person name="Matsumoto T."/>
            <person name="Wu J."/>
            <person name="Kanamori H."/>
            <person name="Katayose Y."/>
            <person name="Fujisawa M."/>
            <person name="Namiki N."/>
            <person name="Mizuno H."/>
            <person name="Yamamoto K."/>
            <person name="Antonio B.A."/>
            <person name="Baba T."/>
            <person name="Sakata K."/>
            <person name="Nagamura Y."/>
            <person name="Aoki H."/>
            <person name="Arikawa K."/>
            <person name="Arita K."/>
            <person name="Bito T."/>
            <person name="Chiden Y."/>
            <person name="Fujitsuka N."/>
            <person name="Fukunaka R."/>
            <person name="Hamada M."/>
            <person name="Harada C."/>
            <person name="Hayashi A."/>
            <person name="Hijishita S."/>
            <person name="Honda M."/>
            <person name="Hosokawa S."/>
            <person name="Ichikawa Y."/>
            <person name="Idonuma A."/>
            <person name="Iijima M."/>
            <person name="Ikeda M."/>
            <person name="Ikeno M."/>
            <person name="Ito K."/>
            <person name="Ito S."/>
            <person name="Ito T."/>
            <person name="Ito Y."/>
            <person name="Ito Y."/>
            <person name="Iwabuchi A."/>
            <person name="Kamiya K."/>
            <person name="Karasawa W."/>
            <person name="Kurita K."/>
            <person name="Katagiri S."/>
            <person name="Kikuta A."/>
            <person name="Kobayashi H."/>
            <person name="Kobayashi N."/>
            <person name="Machita K."/>
            <person name="Maehara T."/>
            <person name="Masukawa M."/>
            <person name="Mizubayashi T."/>
            <person name="Mukai Y."/>
            <person name="Nagasaki H."/>
            <person name="Nagata Y."/>
            <person name="Naito S."/>
            <person name="Nakashima M."/>
            <person name="Nakama Y."/>
            <person name="Nakamichi Y."/>
            <person name="Nakamura M."/>
            <person name="Meguro A."/>
            <person name="Negishi M."/>
            <person name="Ohta I."/>
            <person name="Ohta T."/>
            <person name="Okamoto M."/>
            <person name="Ono N."/>
            <person name="Saji S."/>
            <person name="Sakaguchi M."/>
            <person name="Sakai K."/>
            <person name="Shibata M."/>
            <person name="Shimokawa T."/>
            <person name="Song J."/>
            <person name="Takazaki Y."/>
            <person name="Terasawa K."/>
            <person name="Tsugane M."/>
            <person name="Tsuji K."/>
            <person name="Ueda S."/>
            <person name="Waki K."/>
            <person name="Yamagata H."/>
            <person name="Yamamoto M."/>
            <person name="Yamamoto S."/>
            <person name="Yamane H."/>
            <person name="Yoshiki S."/>
            <person name="Yoshihara R."/>
            <person name="Yukawa K."/>
            <person name="Zhong H."/>
            <person name="Yano M."/>
            <person name="Yuan Q."/>
            <person name="Ouyang S."/>
            <person name="Liu J."/>
            <person name="Jones K.M."/>
            <person name="Gansberger K."/>
            <person name="Moffat K."/>
            <person name="Hill J."/>
            <person name="Bera J."/>
            <person name="Fadrosh D."/>
            <person name="Jin S."/>
            <person name="Johri S."/>
            <person name="Kim M."/>
            <person name="Overton L."/>
            <person name="Reardon M."/>
            <person name="Tsitrin T."/>
            <person name="Vuong H."/>
            <person name="Weaver B."/>
            <person name="Ciecko A."/>
            <person name="Tallon L."/>
            <person name="Jackson J."/>
            <person name="Pai G."/>
            <person name="Aken S.V."/>
            <person name="Utterback T."/>
            <person name="Reidmuller S."/>
            <person name="Feldblyum T."/>
            <person name="Hsiao J."/>
            <person name="Zismann V."/>
            <person name="Iobst S."/>
            <person name="de Vazeille A.R."/>
            <person name="Buell C.R."/>
            <person name="Ying K."/>
            <person name="Li Y."/>
            <person name="Lu T."/>
            <person name="Huang Y."/>
            <person name="Zhao Q."/>
            <person name="Feng Q."/>
            <person name="Zhang L."/>
            <person name="Zhu J."/>
            <person name="Weng Q."/>
            <person name="Mu J."/>
            <person name="Lu Y."/>
            <person name="Fan D."/>
            <person name="Liu Y."/>
            <person name="Guan J."/>
            <person name="Zhang Y."/>
            <person name="Yu S."/>
            <person name="Liu X."/>
            <person name="Zhang Y."/>
            <person name="Hong G."/>
            <person name="Han B."/>
            <person name="Choisne N."/>
            <person name="Demange N."/>
            <person name="Orjeda G."/>
            <person name="Samain S."/>
            <person name="Cattolico L."/>
            <person name="Pelletier E."/>
            <person name="Couloux A."/>
            <person name="Segurens B."/>
            <person name="Wincker P."/>
            <person name="D'Hont A."/>
            <person name="Scarpelli C."/>
            <person name="Weissenbach J."/>
            <person name="Salanoubat M."/>
            <person name="Quetier F."/>
            <person name="Yu Y."/>
            <person name="Kim H.R."/>
            <person name="Rambo T."/>
            <person name="Currie J."/>
            <person name="Collura K."/>
            <person name="Luo M."/>
            <person name="Yang T."/>
            <person name="Ammiraju J.S.S."/>
            <person name="Engler F."/>
            <person name="Soderlund C."/>
            <person name="Wing R.A."/>
            <person name="Palmer L.E."/>
            <person name="de la Bastide M."/>
            <person name="Spiegel L."/>
            <person name="Nascimento L."/>
            <person name="Zutavern T."/>
            <person name="O'Shaughnessy A."/>
            <person name="Dike S."/>
            <person name="Dedhia N."/>
            <person name="Preston R."/>
            <person name="Balija V."/>
            <person name="McCombie W.R."/>
            <person name="Chow T."/>
            <person name="Chen H."/>
            <person name="Chung M."/>
            <person name="Chen C."/>
            <person name="Shaw J."/>
            <person name="Wu H."/>
            <person name="Hsiao K."/>
            <person name="Chao Y."/>
            <person name="Chu M."/>
            <person name="Cheng C."/>
            <person name="Hour A."/>
            <person name="Lee P."/>
            <person name="Lin S."/>
            <person name="Lin Y."/>
            <person name="Liou J."/>
            <person name="Liu S."/>
            <person name="Hsing Y."/>
            <person name="Raghuvanshi S."/>
            <person name="Mohanty A."/>
            <person name="Bharti A.K."/>
            <person name="Gaur A."/>
            <person name="Gupta V."/>
            <person name="Kumar D."/>
            <person name="Ravi V."/>
            <person name="Vij S."/>
            <person name="Kapur A."/>
            <person name="Khurana P."/>
            <person name="Khurana P."/>
            <person name="Khurana J.P."/>
            <person name="Tyagi A.K."/>
            <person name="Gaikwad K."/>
            <person name="Singh A."/>
            <person name="Dalal V."/>
            <person name="Srivastava S."/>
            <person name="Dixit A."/>
            <person name="Pal A.K."/>
            <person name="Ghazi I.A."/>
            <person name="Yadav M."/>
            <person name="Pandit A."/>
            <person name="Bhargava A."/>
            <person name="Sureshbabu K."/>
            <person name="Batra K."/>
            <person name="Sharma T.R."/>
            <person name="Mohapatra T."/>
            <person name="Singh N.K."/>
            <person name="Messing J."/>
            <person name="Nelson A.B."/>
            <person name="Fuks G."/>
            <person name="Kavchok S."/>
            <person name="Keizer G."/>
            <person name="Linton E."/>
            <person name="Llaca V."/>
            <person name="Song R."/>
            <person name="Tanyolac B."/>
            <person name="Young S."/>
            <person name="Ho-Il K."/>
            <person name="Hahn J.H."/>
            <person name="Sangsakoo G."/>
            <person name="Vanavichit A."/>
            <person name="de Mattos Luiz.A.T."/>
            <person name="Zimmer P.D."/>
            <person name="Malone G."/>
            <person name="Dellagostin O."/>
            <person name="de Oliveira A.C."/>
            <person name="Bevan M."/>
            <person name="Bancroft I."/>
            <person name="Minx P."/>
            <person name="Cordum H."/>
            <person name="Wilson R."/>
            <person name="Cheng Z."/>
            <person name="Jin W."/>
            <person name="Jiang J."/>
            <person name="Leong S.A."/>
            <person name="Iwama H."/>
            <person name="Gojobori T."/>
            <person name="Itoh T."/>
            <person name="Niimura Y."/>
            <person name="Fujii Y."/>
            <person name="Habara T."/>
            <person name="Sakai H."/>
            <person name="Sato Y."/>
            <person name="Wilson G."/>
            <person name="Kumar K."/>
            <person name="McCouch S."/>
            <person name="Juretic N."/>
            <person name="Hoen D."/>
            <person name="Wright S."/>
            <person name="Bruskiewich R."/>
            <person name="Bureau T."/>
            <person name="Miyao A."/>
            <person name="Hirochika H."/>
            <person name="Nishikawa T."/>
            <person name="Kadowaki K."/>
            <person name="Sugiura M."/>
            <person name="Burr B."/>
            <person name="Sasaki T."/>
        </authorList>
    </citation>
    <scope>NUCLEOTIDE SEQUENCE [LARGE SCALE GENOMIC DNA]</scope>
    <source>
        <strain evidence="2">cv. Nipponbare</strain>
    </source>
</reference>
<dbReference type="EMBL" id="AP014959">
    <property type="protein sequence ID" value="BAS82557.1"/>
    <property type="molecule type" value="Genomic_DNA"/>
</dbReference>
<sequence length="55" mass="6314">MFSPLLISRILPENVATLSSHHETKEKVLSYSDASDVLRYAFTMTEAAIDHEYER</sequence>
<organism evidence="1 2">
    <name type="scientific">Oryza sativa subsp. japonica</name>
    <name type="common">Rice</name>
    <dbReference type="NCBI Taxonomy" id="39947"/>
    <lineage>
        <taxon>Eukaryota</taxon>
        <taxon>Viridiplantae</taxon>
        <taxon>Streptophyta</taxon>
        <taxon>Embryophyta</taxon>
        <taxon>Tracheophyta</taxon>
        <taxon>Spermatophyta</taxon>
        <taxon>Magnoliopsida</taxon>
        <taxon>Liliopsida</taxon>
        <taxon>Poales</taxon>
        <taxon>Poaceae</taxon>
        <taxon>BOP clade</taxon>
        <taxon>Oryzoideae</taxon>
        <taxon>Oryzeae</taxon>
        <taxon>Oryzinae</taxon>
        <taxon>Oryza</taxon>
        <taxon>Oryza sativa</taxon>
    </lineage>
</organism>
<evidence type="ECO:0000313" key="1">
    <source>
        <dbReference type="EMBL" id="BAS82557.1"/>
    </source>
</evidence>
<dbReference type="Proteomes" id="UP000059680">
    <property type="component" value="Chromosome 3"/>
</dbReference>
<keyword evidence="2" id="KW-1185">Reference proteome</keyword>
<name>A0A0P0VTY0_ORYSJ</name>
<evidence type="ECO:0000313" key="2">
    <source>
        <dbReference type="Proteomes" id="UP000059680"/>
    </source>
</evidence>
<dbReference type="ExpressionAtlas" id="A0A0P0VTY0">
    <property type="expression patterns" value="baseline and differential"/>
</dbReference>
<gene>
    <name evidence="1" type="ordered locus">Os03g0173500</name>
    <name evidence="1" type="ORF">OSNPB_030173500</name>
</gene>
<dbReference type="Gramene" id="Os03t0173500-02">
    <property type="protein sequence ID" value="Os03t0173500-02"/>
    <property type="gene ID" value="Os03g0173500"/>
</dbReference>
<reference evidence="1 2" key="2">
    <citation type="journal article" date="2013" name="Plant Cell Physiol.">
        <title>Rice Annotation Project Database (RAP-DB): an integrative and interactive database for rice genomics.</title>
        <authorList>
            <person name="Sakai H."/>
            <person name="Lee S.S."/>
            <person name="Tanaka T."/>
            <person name="Numa H."/>
            <person name="Kim J."/>
            <person name="Kawahara Y."/>
            <person name="Wakimoto H."/>
            <person name="Yang C.C."/>
            <person name="Iwamoto M."/>
            <person name="Abe T."/>
            <person name="Yamada Y."/>
            <person name="Muto A."/>
            <person name="Inokuchi H."/>
            <person name="Ikemura T."/>
            <person name="Matsumoto T."/>
            <person name="Sasaki T."/>
            <person name="Itoh T."/>
        </authorList>
    </citation>
    <scope>NUCLEOTIDE SEQUENCE [LARGE SCALE GENOMIC DNA]</scope>
    <source>
        <strain evidence="2">cv. Nipponbare</strain>
    </source>
</reference>
<accession>A0A0P0VTY0</accession>
<reference evidence="1 2" key="3">
    <citation type="journal article" date="2013" name="Rice">
        <title>Improvement of the Oryza sativa Nipponbare reference genome using next generation sequence and optical map data.</title>
        <authorList>
            <person name="Kawahara Y."/>
            <person name="de la Bastide M."/>
            <person name="Hamilton J.P."/>
            <person name="Kanamori H."/>
            <person name="McCombie W.R."/>
            <person name="Ouyang S."/>
            <person name="Schwartz D.C."/>
            <person name="Tanaka T."/>
            <person name="Wu J."/>
            <person name="Zhou S."/>
            <person name="Childs K.L."/>
            <person name="Davidson R.M."/>
            <person name="Lin H."/>
            <person name="Quesada-Ocampo L."/>
            <person name="Vaillancourt B."/>
            <person name="Sakai H."/>
            <person name="Lee S.S."/>
            <person name="Kim J."/>
            <person name="Numa H."/>
            <person name="Itoh T."/>
            <person name="Buell C.R."/>
            <person name="Matsumoto T."/>
        </authorList>
    </citation>
    <scope>NUCLEOTIDE SEQUENCE [LARGE SCALE GENOMIC DNA]</scope>
    <source>
        <strain evidence="2">cv. Nipponbare</strain>
    </source>
</reference>